<dbReference type="PANTHER" id="PTHR48020:SF12">
    <property type="entry name" value="PROTON MYO-INOSITOL COTRANSPORTER"/>
    <property type="match status" value="1"/>
</dbReference>
<dbReference type="PROSITE" id="PS00217">
    <property type="entry name" value="SUGAR_TRANSPORT_2"/>
    <property type="match status" value="1"/>
</dbReference>
<evidence type="ECO:0000256" key="3">
    <source>
        <dbReference type="ARBA" id="ARBA00022448"/>
    </source>
</evidence>
<evidence type="ECO:0000256" key="1">
    <source>
        <dbReference type="ARBA" id="ARBA00004141"/>
    </source>
</evidence>
<dbReference type="Proteomes" id="UP000008461">
    <property type="component" value="Chromosome"/>
</dbReference>
<dbReference type="Pfam" id="PF00083">
    <property type="entry name" value="Sugar_tr"/>
    <property type="match status" value="1"/>
</dbReference>
<dbReference type="NCBIfam" id="TIGR00879">
    <property type="entry name" value="SP"/>
    <property type="match status" value="1"/>
</dbReference>
<dbReference type="InterPro" id="IPR005829">
    <property type="entry name" value="Sugar_transporter_CS"/>
</dbReference>
<reference key="2">
    <citation type="submission" date="2011-04" db="EMBL/GenBank/DDBJ databases">
        <title>Complete sequence of chromosome of Haliscomenobacter hydrossis DSM 1100.</title>
        <authorList>
            <consortium name="US DOE Joint Genome Institute (JGI-PGF)"/>
            <person name="Lucas S."/>
            <person name="Han J."/>
            <person name="Lapidus A."/>
            <person name="Bruce D."/>
            <person name="Goodwin L."/>
            <person name="Pitluck S."/>
            <person name="Peters L."/>
            <person name="Kyrpides N."/>
            <person name="Mavromatis K."/>
            <person name="Ivanova N."/>
            <person name="Ovchinnikova G."/>
            <person name="Pagani I."/>
            <person name="Daligault H."/>
            <person name="Detter J.C."/>
            <person name="Han C."/>
            <person name="Land M."/>
            <person name="Hauser L."/>
            <person name="Markowitz V."/>
            <person name="Cheng J.-F."/>
            <person name="Hugenholtz P."/>
            <person name="Woyke T."/>
            <person name="Wu D."/>
            <person name="Verbarg S."/>
            <person name="Frueling A."/>
            <person name="Brambilla E."/>
            <person name="Klenk H.-P."/>
            <person name="Eisen J.A."/>
        </authorList>
    </citation>
    <scope>NUCLEOTIDE SEQUENCE</scope>
    <source>
        <strain>DSM 1100</strain>
    </source>
</reference>
<feature type="transmembrane region" description="Helical" evidence="8">
    <location>
        <begin position="278"/>
        <end position="302"/>
    </location>
</feature>
<dbReference type="KEGG" id="hhy:Halhy_0367"/>
<evidence type="ECO:0000256" key="2">
    <source>
        <dbReference type="ARBA" id="ARBA00010992"/>
    </source>
</evidence>
<dbReference type="InterPro" id="IPR005828">
    <property type="entry name" value="MFS_sugar_transport-like"/>
</dbReference>
<evidence type="ECO:0000256" key="6">
    <source>
        <dbReference type="ARBA" id="ARBA00023136"/>
    </source>
</evidence>
<dbReference type="InterPro" id="IPR036259">
    <property type="entry name" value="MFS_trans_sf"/>
</dbReference>
<name>F4KX51_HALH1</name>
<protein>
    <submittedName>
        <fullName evidence="10">Sugar transporter</fullName>
    </submittedName>
</protein>
<feature type="domain" description="Major facilitator superfamily (MFS) profile" evidence="9">
    <location>
        <begin position="8"/>
        <end position="428"/>
    </location>
</feature>
<dbReference type="HOGENOM" id="CLU_001265_30_5_10"/>
<dbReference type="InterPro" id="IPR020846">
    <property type="entry name" value="MFS_dom"/>
</dbReference>
<feature type="transmembrane region" description="Helical" evidence="8">
    <location>
        <begin position="74"/>
        <end position="93"/>
    </location>
</feature>
<feature type="transmembrane region" description="Helical" evidence="8">
    <location>
        <begin position="162"/>
        <end position="185"/>
    </location>
</feature>
<feature type="transmembrane region" description="Helical" evidence="8">
    <location>
        <begin position="240"/>
        <end position="266"/>
    </location>
</feature>
<feature type="transmembrane region" description="Helical" evidence="8">
    <location>
        <begin position="401"/>
        <end position="422"/>
    </location>
</feature>
<feature type="transmembrane region" description="Helical" evidence="8">
    <location>
        <begin position="336"/>
        <end position="360"/>
    </location>
</feature>
<dbReference type="AlphaFoldDB" id="F4KX51"/>
<reference evidence="10 11" key="1">
    <citation type="journal article" date="2011" name="Stand. Genomic Sci.">
        <title>Complete genome sequence of Haliscomenobacter hydrossis type strain (O).</title>
        <authorList>
            <consortium name="US DOE Joint Genome Institute (JGI-PGF)"/>
            <person name="Daligault H."/>
            <person name="Lapidus A."/>
            <person name="Zeytun A."/>
            <person name="Nolan M."/>
            <person name="Lucas S."/>
            <person name="Del Rio T.G."/>
            <person name="Tice H."/>
            <person name="Cheng J.F."/>
            <person name="Tapia R."/>
            <person name="Han C."/>
            <person name="Goodwin L."/>
            <person name="Pitluck S."/>
            <person name="Liolios K."/>
            <person name="Pagani I."/>
            <person name="Ivanova N."/>
            <person name="Huntemann M."/>
            <person name="Mavromatis K."/>
            <person name="Mikhailova N."/>
            <person name="Pati A."/>
            <person name="Chen A."/>
            <person name="Palaniappan K."/>
            <person name="Land M."/>
            <person name="Hauser L."/>
            <person name="Brambilla E.M."/>
            <person name="Rohde M."/>
            <person name="Verbarg S."/>
            <person name="Goker M."/>
            <person name="Bristow J."/>
            <person name="Eisen J.A."/>
            <person name="Markowitz V."/>
            <person name="Hugenholtz P."/>
            <person name="Kyrpides N.C."/>
            <person name="Klenk H.P."/>
            <person name="Woyke T."/>
        </authorList>
    </citation>
    <scope>NUCLEOTIDE SEQUENCE [LARGE SCALE GENOMIC DNA]</scope>
    <source>
        <strain evidence="11">ATCC 27775 / DSM 1100 / LMG 10767 / O</strain>
    </source>
</reference>
<dbReference type="OrthoDB" id="9783823at2"/>
<keyword evidence="6 8" id="KW-0472">Membrane</keyword>
<evidence type="ECO:0000313" key="11">
    <source>
        <dbReference type="Proteomes" id="UP000008461"/>
    </source>
</evidence>
<evidence type="ECO:0000313" key="10">
    <source>
        <dbReference type="EMBL" id="AEE48279.1"/>
    </source>
</evidence>
<dbReference type="PROSITE" id="PS00216">
    <property type="entry name" value="SUGAR_TRANSPORT_1"/>
    <property type="match status" value="2"/>
</dbReference>
<keyword evidence="3 7" id="KW-0813">Transport</keyword>
<keyword evidence="4 8" id="KW-0812">Transmembrane</keyword>
<feature type="transmembrane region" description="Helical" evidence="8">
    <location>
        <begin position="372"/>
        <end position="395"/>
    </location>
</feature>
<feature type="transmembrane region" description="Helical" evidence="8">
    <location>
        <begin position="99"/>
        <end position="120"/>
    </location>
</feature>
<proteinExistence type="inferred from homology"/>
<feature type="transmembrane region" description="Helical" evidence="8">
    <location>
        <begin position="42"/>
        <end position="62"/>
    </location>
</feature>
<comment type="similarity">
    <text evidence="2 7">Belongs to the major facilitator superfamily. Sugar transporter (TC 2.A.1.1) family.</text>
</comment>
<evidence type="ECO:0000256" key="8">
    <source>
        <dbReference type="SAM" id="Phobius"/>
    </source>
</evidence>
<keyword evidence="10" id="KW-0762">Sugar transport</keyword>
<dbReference type="SUPFAM" id="SSF103473">
    <property type="entry name" value="MFS general substrate transporter"/>
    <property type="match status" value="1"/>
</dbReference>
<dbReference type="Gene3D" id="1.20.1250.20">
    <property type="entry name" value="MFS general substrate transporter like domains"/>
    <property type="match status" value="1"/>
</dbReference>
<evidence type="ECO:0000259" key="9">
    <source>
        <dbReference type="PROSITE" id="PS50850"/>
    </source>
</evidence>
<evidence type="ECO:0000256" key="4">
    <source>
        <dbReference type="ARBA" id="ARBA00022692"/>
    </source>
</evidence>
<dbReference type="STRING" id="760192.Halhy_0367"/>
<accession>F4KX51</accession>
<evidence type="ECO:0000256" key="5">
    <source>
        <dbReference type="ARBA" id="ARBA00022989"/>
    </source>
</evidence>
<dbReference type="EMBL" id="CP002691">
    <property type="protein sequence ID" value="AEE48279.1"/>
    <property type="molecule type" value="Genomic_DNA"/>
</dbReference>
<keyword evidence="5 8" id="KW-1133">Transmembrane helix</keyword>
<organism evidence="10 11">
    <name type="scientific">Haliscomenobacter hydrossis (strain ATCC 27775 / DSM 1100 / LMG 10767 / O)</name>
    <dbReference type="NCBI Taxonomy" id="760192"/>
    <lineage>
        <taxon>Bacteria</taxon>
        <taxon>Pseudomonadati</taxon>
        <taxon>Bacteroidota</taxon>
        <taxon>Saprospiria</taxon>
        <taxon>Saprospirales</taxon>
        <taxon>Haliscomenobacteraceae</taxon>
        <taxon>Haliscomenobacter</taxon>
    </lineage>
</organism>
<dbReference type="eggNOG" id="COG2814">
    <property type="taxonomic scope" value="Bacteria"/>
</dbReference>
<comment type="subcellular location">
    <subcellularLocation>
        <location evidence="1">Membrane</location>
        <topology evidence="1">Multi-pass membrane protein</topology>
    </subcellularLocation>
</comment>
<dbReference type="PRINTS" id="PR00171">
    <property type="entry name" value="SUGRTRNSPORT"/>
</dbReference>
<keyword evidence="11" id="KW-1185">Reference proteome</keyword>
<dbReference type="GO" id="GO:0022857">
    <property type="term" value="F:transmembrane transporter activity"/>
    <property type="evidence" value="ECO:0007669"/>
    <property type="project" value="InterPro"/>
</dbReference>
<gene>
    <name evidence="10" type="ordered locus">Halhy_0367</name>
</gene>
<dbReference type="InterPro" id="IPR003663">
    <property type="entry name" value="Sugar/inositol_transpt"/>
</dbReference>
<feature type="transmembrane region" description="Helical" evidence="8">
    <location>
        <begin position="309"/>
        <end position="330"/>
    </location>
</feature>
<evidence type="ECO:0000256" key="7">
    <source>
        <dbReference type="RuleBase" id="RU003346"/>
    </source>
</evidence>
<dbReference type="InterPro" id="IPR050814">
    <property type="entry name" value="Myo-inositol_Transporter"/>
</dbReference>
<sequence>MNRKIIVWSVTVALGGFLFGLDTAVISGAEQAIQKLWSLNDFWHGTAVAMALYGTVFGAALGGWPSDAIGRKRTLFWIGIMYFVSALGSALATDVNTFMVFRFIGGLGVGASSVAAPLYISEISPAKSRGQLVAIFQFNIVLGILIAYVSNYALQGIGGEEAWRWMLGVVAIPSVAFIVFVLFVPESPRWLIVKRNEEVEARKVLAIINPGLVDESVAAIRASVHQEVGKRVERFFSKKYAWPILLAFLIALFNQVSGINAVIYYAPRIFKLAGQEASTALLSSAGIGLANLVFTLIGVTLIDRFGRKFLMYIGSIGYIISLSLIANAFFSENYTGITYFLFAFIAAHAIGQGAVIWVFISEIFPNQVRAAGQSFGSFTHWIFAALIANVFPLFANDSSSGTGSIFLFFTAMMVLQLLFVAFMMPETKGVALEDMEKRIVGH</sequence>
<dbReference type="RefSeq" id="WP_013762843.1">
    <property type="nucleotide sequence ID" value="NC_015510.1"/>
</dbReference>
<dbReference type="GO" id="GO:0016020">
    <property type="term" value="C:membrane"/>
    <property type="evidence" value="ECO:0007669"/>
    <property type="project" value="UniProtKB-SubCell"/>
</dbReference>
<dbReference type="PANTHER" id="PTHR48020">
    <property type="entry name" value="PROTON MYO-INOSITOL COTRANSPORTER"/>
    <property type="match status" value="1"/>
</dbReference>
<feature type="transmembrane region" description="Helical" evidence="8">
    <location>
        <begin position="132"/>
        <end position="150"/>
    </location>
</feature>
<dbReference type="PROSITE" id="PS50850">
    <property type="entry name" value="MFS"/>
    <property type="match status" value="1"/>
</dbReference>